<keyword evidence="2" id="KW-1185">Reference proteome</keyword>
<dbReference type="AlphaFoldDB" id="A0AAE0ZU44"/>
<organism evidence="1 2">
    <name type="scientific">Elysia crispata</name>
    <name type="common">lettuce slug</name>
    <dbReference type="NCBI Taxonomy" id="231223"/>
    <lineage>
        <taxon>Eukaryota</taxon>
        <taxon>Metazoa</taxon>
        <taxon>Spiralia</taxon>
        <taxon>Lophotrochozoa</taxon>
        <taxon>Mollusca</taxon>
        <taxon>Gastropoda</taxon>
        <taxon>Heterobranchia</taxon>
        <taxon>Euthyneura</taxon>
        <taxon>Panpulmonata</taxon>
        <taxon>Sacoglossa</taxon>
        <taxon>Placobranchoidea</taxon>
        <taxon>Plakobranchidae</taxon>
        <taxon>Elysia</taxon>
    </lineage>
</organism>
<accession>A0AAE0ZU44</accession>
<gene>
    <name evidence="1" type="ORF">RRG08_050538</name>
</gene>
<reference evidence="1" key="1">
    <citation type="journal article" date="2023" name="G3 (Bethesda)">
        <title>A reference genome for the long-term kleptoplast-retaining sea slug Elysia crispata morphotype clarki.</title>
        <authorList>
            <person name="Eastman K.E."/>
            <person name="Pendleton A.L."/>
            <person name="Shaikh M.A."/>
            <person name="Suttiyut T."/>
            <person name="Ogas R."/>
            <person name="Tomko P."/>
            <person name="Gavelis G."/>
            <person name="Widhalm J.R."/>
            <person name="Wisecaver J.H."/>
        </authorList>
    </citation>
    <scope>NUCLEOTIDE SEQUENCE</scope>
    <source>
        <strain evidence="1">ECLA1</strain>
    </source>
</reference>
<proteinExistence type="predicted"/>
<dbReference type="EMBL" id="JAWDGP010003288">
    <property type="protein sequence ID" value="KAK3775703.1"/>
    <property type="molecule type" value="Genomic_DNA"/>
</dbReference>
<comment type="caution">
    <text evidence="1">The sequence shown here is derived from an EMBL/GenBank/DDBJ whole genome shotgun (WGS) entry which is preliminary data.</text>
</comment>
<name>A0AAE0ZU44_9GAST</name>
<evidence type="ECO:0000313" key="1">
    <source>
        <dbReference type="EMBL" id="KAK3775703.1"/>
    </source>
</evidence>
<sequence>MDFPKCVPGSARQVSSKHGDAWSFRNIEGAMLLYSAQDPSSVFEKISQDGTNSVTYFNSSSTITDSSIFNIPDSCHTV</sequence>
<protein>
    <submittedName>
        <fullName evidence="1">Uncharacterized protein</fullName>
    </submittedName>
</protein>
<dbReference type="Proteomes" id="UP001283361">
    <property type="component" value="Unassembled WGS sequence"/>
</dbReference>
<evidence type="ECO:0000313" key="2">
    <source>
        <dbReference type="Proteomes" id="UP001283361"/>
    </source>
</evidence>